<organism evidence="1 2">
    <name type="scientific">Camellia lanceoleosa</name>
    <dbReference type="NCBI Taxonomy" id="1840588"/>
    <lineage>
        <taxon>Eukaryota</taxon>
        <taxon>Viridiplantae</taxon>
        <taxon>Streptophyta</taxon>
        <taxon>Embryophyta</taxon>
        <taxon>Tracheophyta</taxon>
        <taxon>Spermatophyta</taxon>
        <taxon>Magnoliopsida</taxon>
        <taxon>eudicotyledons</taxon>
        <taxon>Gunneridae</taxon>
        <taxon>Pentapetalae</taxon>
        <taxon>asterids</taxon>
        <taxon>Ericales</taxon>
        <taxon>Theaceae</taxon>
        <taxon>Camellia</taxon>
    </lineage>
</organism>
<name>A0ACC0HWT6_9ERIC</name>
<dbReference type="EMBL" id="CM045759">
    <property type="protein sequence ID" value="KAI8017626.1"/>
    <property type="molecule type" value="Genomic_DNA"/>
</dbReference>
<keyword evidence="2" id="KW-1185">Reference proteome</keyword>
<comment type="caution">
    <text evidence="1">The sequence shown here is derived from an EMBL/GenBank/DDBJ whole genome shotgun (WGS) entry which is preliminary data.</text>
</comment>
<evidence type="ECO:0000313" key="1">
    <source>
        <dbReference type="EMBL" id="KAI8017626.1"/>
    </source>
</evidence>
<protein>
    <submittedName>
        <fullName evidence="1">Uncharacterized protein</fullName>
    </submittedName>
</protein>
<reference evidence="1 2" key="1">
    <citation type="journal article" date="2022" name="Plant J.">
        <title>Chromosome-level genome of Camellia lanceoleosa provides a valuable resource for understanding genome evolution and self-incompatibility.</title>
        <authorList>
            <person name="Gong W."/>
            <person name="Xiao S."/>
            <person name="Wang L."/>
            <person name="Liao Z."/>
            <person name="Chang Y."/>
            <person name="Mo W."/>
            <person name="Hu G."/>
            <person name="Li W."/>
            <person name="Zhao G."/>
            <person name="Zhu H."/>
            <person name="Hu X."/>
            <person name="Ji K."/>
            <person name="Xiang X."/>
            <person name="Song Q."/>
            <person name="Yuan D."/>
            <person name="Jin S."/>
            <person name="Zhang L."/>
        </authorList>
    </citation>
    <scope>NUCLEOTIDE SEQUENCE [LARGE SCALE GENOMIC DNA]</scope>
    <source>
        <strain evidence="1">SQ_2022a</strain>
    </source>
</reference>
<accession>A0ACC0HWT6</accession>
<gene>
    <name evidence="1" type="ORF">LOK49_LG04G02670</name>
</gene>
<proteinExistence type="predicted"/>
<dbReference type="Proteomes" id="UP001060215">
    <property type="component" value="Chromosome 2"/>
</dbReference>
<sequence>MAPVVQSQVGKAFLAMVPGQVLLASLDAVNKVLDAAEVAKKQALSATSTATTRMVSKRFAENARDATKDVLATAGHYAGTAWNVLKIVKAINPASSMSSGVLKSAIKDKKT</sequence>
<evidence type="ECO:0000313" key="2">
    <source>
        <dbReference type="Proteomes" id="UP001060215"/>
    </source>
</evidence>